<evidence type="ECO:0008006" key="6">
    <source>
        <dbReference type="Google" id="ProtNLM"/>
    </source>
</evidence>
<evidence type="ECO:0000313" key="4">
    <source>
        <dbReference type="EMBL" id="KAH7251332.1"/>
    </source>
</evidence>
<evidence type="ECO:0000259" key="3">
    <source>
        <dbReference type="Pfam" id="PF02737"/>
    </source>
</evidence>
<dbReference type="GO" id="GO:0006631">
    <property type="term" value="P:fatty acid metabolic process"/>
    <property type="evidence" value="ECO:0007669"/>
    <property type="project" value="InterPro"/>
</dbReference>
<dbReference type="AlphaFoldDB" id="A0A8K0RWK9"/>
<keyword evidence="1" id="KW-0560">Oxidoreductase</keyword>
<dbReference type="Gene3D" id="2.120.10.30">
    <property type="entry name" value="TolB, C-terminal domain"/>
    <property type="match status" value="2"/>
</dbReference>
<dbReference type="EMBL" id="JAGPXF010000003">
    <property type="protein sequence ID" value="KAH7251332.1"/>
    <property type="molecule type" value="Genomic_DNA"/>
</dbReference>
<dbReference type="SMART" id="SM00135">
    <property type="entry name" value="LY"/>
    <property type="match status" value="4"/>
</dbReference>
<dbReference type="InterPro" id="IPR006108">
    <property type="entry name" value="3HC_DH_C"/>
</dbReference>
<dbReference type="SUPFAM" id="SSF48179">
    <property type="entry name" value="6-phosphogluconate dehydrogenase C-terminal domain-like"/>
    <property type="match status" value="1"/>
</dbReference>
<keyword evidence="5" id="KW-1185">Reference proteome</keyword>
<accession>A0A8K0RWK9</accession>
<protein>
    <recommendedName>
        <fullName evidence="6">3-hydroxyacyl-CoA dehydrogenase</fullName>
    </recommendedName>
</protein>
<dbReference type="Gene3D" id="1.10.1040.10">
    <property type="entry name" value="N-(1-d-carboxylethyl)-l-norvaline Dehydrogenase, domain 2"/>
    <property type="match status" value="1"/>
</dbReference>
<feature type="domain" description="3-hydroxyacyl-CoA dehydrogenase NAD binding" evidence="3">
    <location>
        <begin position="6"/>
        <end position="186"/>
    </location>
</feature>
<dbReference type="SUPFAM" id="SSF51735">
    <property type="entry name" value="NAD(P)-binding Rossmann-fold domains"/>
    <property type="match status" value="1"/>
</dbReference>
<dbReference type="SUPFAM" id="SSF63829">
    <property type="entry name" value="Calcium-dependent phosphotriesterase"/>
    <property type="match status" value="1"/>
</dbReference>
<dbReference type="PANTHER" id="PTHR48075:SF5">
    <property type="entry name" value="3-HYDROXYBUTYRYL-COA DEHYDROGENASE"/>
    <property type="match status" value="1"/>
</dbReference>
<organism evidence="4 5">
    <name type="scientific">Fusarium tricinctum</name>
    <dbReference type="NCBI Taxonomy" id="61284"/>
    <lineage>
        <taxon>Eukaryota</taxon>
        <taxon>Fungi</taxon>
        <taxon>Dikarya</taxon>
        <taxon>Ascomycota</taxon>
        <taxon>Pezizomycotina</taxon>
        <taxon>Sordariomycetes</taxon>
        <taxon>Hypocreomycetidae</taxon>
        <taxon>Hypocreales</taxon>
        <taxon>Nectriaceae</taxon>
        <taxon>Fusarium</taxon>
        <taxon>Fusarium tricinctum species complex</taxon>
    </lineage>
</organism>
<name>A0A8K0RWK9_9HYPO</name>
<dbReference type="InterPro" id="IPR013328">
    <property type="entry name" value="6PGD_dom2"/>
</dbReference>
<dbReference type="InterPro" id="IPR011042">
    <property type="entry name" value="6-blade_b-propeller_TolB-like"/>
</dbReference>
<dbReference type="GO" id="GO:0070403">
    <property type="term" value="F:NAD+ binding"/>
    <property type="evidence" value="ECO:0007669"/>
    <property type="project" value="InterPro"/>
</dbReference>
<dbReference type="InterPro" id="IPR006176">
    <property type="entry name" value="3-OHacyl-CoA_DH_NAD-bd"/>
</dbReference>
<evidence type="ECO:0000313" key="5">
    <source>
        <dbReference type="Proteomes" id="UP000813427"/>
    </source>
</evidence>
<dbReference type="OrthoDB" id="5958943at2759"/>
<comment type="caution">
    <text evidence="4">The sequence shown here is derived from an EMBL/GenBank/DDBJ whole genome shotgun (WGS) entry which is preliminary data.</text>
</comment>
<dbReference type="PANTHER" id="PTHR48075">
    <property type="entry name" value="3-HYDROXYACYL-COA DEHYDROGENASE FAMILY PROTEIN"/>
    <property type="match status" value="1"/>
</dbReference>
<dbReference type="GO" id="GO:0016616">
    <property type="term" value="F:oxidoreductase activity, acting on the CH-OH group of donors, NAD or NADP as acceptor"/>
    <property type="evidence" value="ECO:0007669"/>
    <property type="project" value="InterPro"/>
</dbReference>
<dbReference type="InterPro" id="IPR036291">
    <property type="entry name" value="NAD(P)-bd_dom_sf"/>
</dbReference>
<dbReference type="Pfam" id="PF02737">
    <property type="entry name" value="3HCDH_N"/>
    <property type="match status" value="1"/>
</dbReference>
<evidence type="ECO:0000259" key="2">
    <source>
        <dbReference type="Pfam" id="PF00725"/>
    </source>
</evidence>
<evidence type="ECO:0000256" key="1">
    <source>
        <dbReference type="ARBA" id="ARBA00023002"/>
    </source>
</evidence>
<dbReference type="InterPro" id="IPR000033">
    <property type="entry name" value="LDLR_classB_rpt"/>
</dbReference>
<dbReference type="Gene3D" id="3.40.50.720">
    <property type="entry name" value="NAD(P)-binding Rossmann-like Domain"/>
    <property type="match status" value="1"/>
</dbReference>
<reference evidence="4" key="1">
    <citation type="journal article" date="2021" name="Nat. Commun.">
        <title>Genetic determinants of endophytism in the Arabidopsis root mycobiome.</title>
        <authorList>
            <person name="Mesny F."/>
            <person name="Miyauchi S."/>
            <person name="Thiergart T."/>
            <person name="Pickel B."/>
            <person name="Atanasova L."/>
            <person name="Karlsson M."/>
            <person name="Huettel B."/>
            <person name="Barry K.W."/>
            <person name="Haridas S."/>
            <person name="Chen C."/>
            <person name="Bauer D."/>
            <person name="Andreopoulos W."/>
            <person name="Pangilinan J."/>
            <person name="LaButti K."/>
            <person name="Riley R."/>
            <person name="Lipzen A."/>
            <person name="Clum A."/>
            <person name="Drula E."/>
            <person name="Henrissat B."/>
            <person name="Kohler A."/>
            <person name="Grigoriev I.V."/>
            <person name="Martin F.M."/>
            <person name="Hacquard S."/>
        </authorList>
    </citation>
    <scope>NUCLEOTIDE SEQUENCE</scope>
    <source>
        <strain evidence="4">MPI-SDFR-AT-0068</strain>
    </source>
</reference>
<dbReference type="InterPro" id="IPR008927">
    <property type="entry name" value="6-PGluconate_DH-like_C_sf"/>
</dbReference>
<gene>
    <name evidence="4" type="ORF">BKA59DRAFT_416066</name>
</gene>
<feature type="domain" description="3-hydroxyacyl-CoA dehydrogenase C-terminal" evidence="2">
    <location>
        <begin position="190"/>
        <end position="263"/>
    </location>
</feature>
<sequence>MSSINTVAIVGCGAIGASWAALFIAQGLKVKAFDINPSAETYLRNFIRDALPVLSSIGLVKNTIAKPEHVIFTTSLAEALQDADFVQENGPERLDFKQKLFQEMGEALKKDAIIATSSSGLTCSSIQEGMSGSAGPQRCVVGHPFNPPHLIPLVEVVGGSQTDPSVIQRTMSFYEGIGKQPIHLKKEVPGHVANRIQAAVMREVFHILQQDVCSVQAIDDAVSYGPGLRWGVMGPNMLFHLGGGEGGIEHFADHLLGPLQTWYAPENPVVDEELKQKWIGGTRGAVGEMKYGDLVKQRDEELVRLLNVRKEWDSFAQGEGKHFTIMGDYEIFAFPILLSLDTLVVYELIPSHPFLQPTYTCLHLKMGSAIQPRLYILDTDLSNFPHPQGRILSCNTDGSDLYTVFDRMATMPDGITIDHQNGLMYWTNMGPTFKSNDGSIERSRLDGSERTTIVKTGTVGVYTPKQITLARQSQKLYWCDREGMKVMRCNLDGSDVEVLVSTGSPVEDKQDVHRWCVGVTVDETNGYFYWSQKGPPKGSQGRIFRARINNPSQTEVVLSGLPEPIDLEIDEASQVLYWTDRGDPPKGNSLNRAFVGNSTTDAPQPEILAKRFHETIGLALDKSASVAYVTDLSGGVYAVDLKKKTKTVLFPELGDITGIALA</sequence>
<dbReference type="Proteomes" id="UP000813427">
    <property type="component" value="Unassembled WGS sequence"/>
</dbReference>
<proteinExistence type="predicted"/>
<dbReference type="Pfam" id="PF00725">
    <property type="entry name" value="3HCDH"/>
    <property type="match status" value="1"/>
</dbReference>